<protein>
    <submittedName>
        <fullName evidence="2">Helix-turn-helix domain-containing protein</fullName>
    </submittedName>
</protein>
<accession>A0ABW1X7S9</accession>
<evidence type="ECO:0000259" key="1">
    <source>
        <dbReference type="Pfam" id="PF12728"/>
    </source>
</evidence>
<proteinExistence type="predicted"/>
<dbReference type="Pfam" id="PF12728">
    <property type="entry name" value="HTH_17"/>
    <property type="match status" value="1"/>
</dbReference>
<reference evidence="3" key="1">
    <citation type="journal article" date="2019" name="Int. J. Syst. Evol. Microbiol.">
        <title>The Global Catalogue of Microorganisms (GCM) 10K type strain sequencing project: providing services to taxonomists for standard genome sequencing and annotation.</title>
        <authorList>
            <consortium name="The Broad Institute Genomics Platform"/>
            <consortium name="The Broad Institute Genome Sequencing Center for Infectious Disease"/>
            <person name="Wu L."/>
            <person name="Ma J."/>
        </authorList>
    </citation>
    <scope>NUCLEOTIDE SEQUENCE [LARGE SCALE GENOMIC DNA]</scope>
    <source>
        <strain evidence="3">CCUG 47105</strain>
    </source>
</reference>
<dbReference type="RefSeq" id="WP_204809289.1">
    <property type="nucleotide sequence ID" value="NZ_BAAAIY010000003.1"/>
</dbReference>
<evidence type="ECO:0000313" key="2">
    <source>
        <dbReference type="EMBL" id="MFC6424692.1"/>
    </source>
</evidence>
<name>A0ABW1X7S9_9CELL</name>
<feature type="domain" description="Helix-turn-helix" evidence="1">
    <location>
        <begin position="8"/>
        <end position="56"/>
    </location>
</feature>
<dbReference type="Proteomes" id="UP001596305">
    <property type="component" value="Unassembled WGS sequence"/>
</dbReference>
<evidence type="ECO:0000313" key="3">
    <source>
        <dbReference type="Proteomes" id="UP001596305"/>
    </source>
</evidence>
<gene>
    <name evidence="2" type="ORF">ACFP71_07640</name>
</gene>
<dbReference type="InterPro" id="IPR041657">
    <property type="entry name" value="HTH_17"/>
</dbReference>
<keyword evidence="3" id="KW-1185">Reference proteome</keyword>
<dbReference type="EMBL" id="JBHSTM010000004">
    <property type="protein sequence ID" value="MFC6424692.1"/>
    <property type="molecule type" value="Genomic_DNA"/>
</dbReference>
<comment type="caution">
    <text evidence="2">The sequence shown here is derived from an EMBL/GenBank/DDBJ whole genome shotgun (WGS) entry which is preliminary data.</text>
</comment>
<sequence>MTRLATRLSPDEAAVVARKHRQTIYVALEDGTLHGTQRVKRGRWLIKEACLDAWLDGVECADRAAAAAEAAASNVLAFPTRSAASR</sequence>
<organism evidence="2 3">
    <name type="scientific">Oerskovia paurometabola</name>
    <dbReference type="NCBI Taxonomy" id="162170"/>
    <lineage>
        <taxon>Bacteria</taxon>
        <taxon>Bacillati</taxon>
        <taxon>Actinomycetota</taxon>
        <taxon>Actinomycetes</taxon>
        <taxon>Micrococcales</taxon>
        <taxon>Cellulomonadaceae</taxon>
        <taxon>Oerskovia</taxon>
    </lineage>
</organism>